<keyword evidence="3" id="KW-1185">Reference proteome</keyword>
<sequence>MGASDSKLVFKKGIFRLSEERHIPSDDPSWAAFWELPESAEDIFSLFAPADIRRTRDNALENLETLIQTVTGHLFMLRHHPSFPDPELAPDREALNCIRVLTRILPFIYEKEALREWEYRVFWSPRRRKTRKASIASEVLFDGGAADADGNIKTPAEDYEEVKPLAEELIDTLLDFLFFSELTVPKAPHGKPKVTYAIWQSGVGCNTSIPTTKDHENNRCEVLRLLLTLASQSMYLSPSVLPQQGVKALTYICTCPDKQTVLSVLCSLLNTTLKYNPASWRVPYNTLVFKDPREVLITYALQFLLTTLLYPIPEEPGLPTPKNYYRHYLGRLHRPQDFQFVVDGITRVLNQPLHTTAALLPGSQTTVRFAPEIIMLFWEILQCNKRFRAFIVDTERAHDFIVLILFYALEYKTDTSKQGVVRMCAFILQTLSVEKNFGVNLNKAFEAQDTLPPAIRIAGFKGTYADFLIQSIYNLITTSQGKLTAIYPALLAVINNIAAYLEGLSATTCSKLIQLFSSMSSPSFLLANETNHRLLRSLLEAMNAIIEHQYEKNAQFIYSILRHRKRFEALRSFTLESGQEEIERRNRHRKDSGADPFEPSSTRTSVDSVRSPTAPLSRAPTLGDVPEDGTFAIGDESDSDNDHETEETRPTPATSTPNDTPSAAASSAGDVDDVPRQLQGMSEKARGKLPAGSCPHDFTFSRQNSTTNLGSLSGPGPTSGMHHQAGGSFEPTAQWIDSWLPELPLHTILTVLQQLSALLPRQAISSSTSSTTPSSQSPSSATAPEYAPAIPSSTLLSQIRTTHLIGIDPSPIRIHSFEWSPLALGWYESLLWGLIFFAEMQVTARGTVGVWNAAQAGIKLFRVQETAPQGPSLTSPRGAVDAVGSNIVERIGTGLGGITLGGIGRGVVQGQGQGQRQGQGQGQTSPERRCESDGGFERGEGLPSFVQ</sequence>
<feature type="region of interest" description="Disordered" evidence="1">
    <location>
        <begin position="578"/>
        <end position="725"/>
    </location>
</feature>
<feature type="compositionally biased region" description="Polar residues" evidence="1">
    <location>
        <begin position="651"/>
        <end position="661"/>
    </location>
</feature>
<evidence type="ECO:0008006" key="4">
    <source>
        <dbReference type="Google" id="ProtNLM"/>
    </source>
</evidence>
<name>G0S7R2_CHATD</name>
<dbReference type="GeneID" id="18256890"/>
<feature type="compositionally biased region" description="Low complexity" evidence="1">
    <location>
        <begin position="765"/>
        <end position="784"/>
    </location>
</feature>
<dbReference type="PANTHER" id="PTHR21575:SF12">
    <property type="entry name" value="PROTEIN HID1"/>
    <property type="match status" value="1"/>
</dbReference>
<reference evidence="2 3" key="1">
    <citation type="journal article" date="2011" name="Cell">
        <title>Insight into structure and assembly of the nuclear pore complex by utilizing the genome of a eukaryotic thermophile.</title>
        <authorList>
            <person name="Amlacher S."/>
            <person name="Sarges P."/>
            <person name="Flemming D."/>
            <person name="van Noort V."/>
            <person name="Kunze R."/>
            <person name="Devos D.P."/>
            <person name="Arumugam M."/>
            <person name="Bork P."/>
            <person name="Hurt E."/>
        </authorList>
    </citation>
    <scope>NUCLEOTIDE SEQUENCE [LARGE SCALE GENOMIC DNA]</scope>
    <source>
        <strain evidence="3">DSM 1495 / CBS 144.50 / IMI 039719</strain>
    </source>
</reference>
<dbReference type="AlphaFoldDB" id="G0S7R2"/>
<protein>
    <recommendedName>
        <fullName evidence="4">High-temperature-induced dauer-formation protein</fullName>
    </recommendedName>
</protein>
<organism evidence="3">
    <name type="scientific">Chaetomium thermophilum (strain DSM 1495 / CBS 144.50 / IMI 039719)</name>
    <name type="common">Thermochaetoides thermophila</name>
    <dbReference type="NCBI Taxonomy" id="759272"/>
    <lineage>
        <taxon>Eukaryota</taxon>
        <taxon>Fungi</taxon>
        <taxon>Dikarya</taxon>
        <taxon>Ascomycota</taxon>
        <taxon>Pezizomycotina</taxon>
        <taxon>Sordariomycetes</taxon>
        <taxon>Sordariomycetidae</taxon>
        <taxon>Sordariales</taxon>
        <taxon>Chaetomiaceae</taxon>
        <taxon>Thermochaetoides</taxon>
    </lineage>
</organism>
<dbReference type="EMBL" id="GL988041">
    <property type="protein sequence ID" value="EGS21012.1"/>
    <property type="molecule type" value="Genomic_DNA"/>
</dbReference>
<dbReference type="Proteomes" id="UP000008066">
    <property type="component" value="Unassembled WGS sequence"/>
</dbReference>
<feature type="compositionally biased region" description="Gly residues" evidence="1">
    <location>
        <begin position="909"/>
        <end position="921"/>
    </location>
</feature>
<dbReference type="RefSeq" id="XP_006693308.1">
    <property type="nucleotide sequence ID" value="XM_006693245.1"/>
</dbReference>
<dbReference type="GO" id="GO:0005797">
    <property type="term" value="C:Golgi medial cisterna"/>
    <property type="evidence" value="ECO:0007669"/>
    <property type="project" value="TreeGrafter"/>
</dbReference>
<feature type="compositionally biased region" description="Basic and acidic residues" evidence="1">
    <location>
        <begin position="640"/>
        <end position="649"/>
    </location>
</feature>
<feature type="region of interest" description="Disordered" evidence="1">
    <location>
        <begin position="909"/>
        <end position="947"/>
    </location>
</feature>
<dbReference type="HOGENOM" id="CLU_007392_0_0_1"/>
<dbReference type="KEGG" id="cthr:CTHT_0028520"/>
<dbReference type="InterPro" id="IPR026705">
    <property type="entry name" value="Hid-1/Ecm30"/>
</dbReference>
<dbReference type="OMA" id="IFEDDKW"/>
<feature type="compositionally biased region" description="Low complexity" evidence="1">
    <location>
        <begin position="709"/>
        <end position="720"/>
    </location>
</feature>
<accession>G0S7R2</accession>
<feature type="region of interest" description="Disordered" evidence="1">
    <location>
        <begin position="765"/>
        <end position="785"/>
    </location>
</feature>
<dbReference type="OrthoDB" id="432953at2759"/>
<dbReference type="PANTHER" id="PTHR21575">
    <property type="entry name" value="PROTEIN HID1"/>
    <property type="match status" value="1"/>
</dbReference>
<dbReference type="eggNOG" id="KOG2226">
    <property type="taxonomic scope" value="Eukaryota"/>
</dbReference>
<dbReference type="Pfam" id="PF12722">
    <property type="entry name" value="Hid1"/>
    <property type="match status" value="1"/>
</dbReference>
<feature type="compositionally biased region" description="Basic and acidic residues" evidence="1">
    <location>
        <begin position="926"/>
        <end position="940"/>
    </location>
</feature>
<evidence type="ECO:0000313" key="3">
    <source>
        <dbReference type="Proteomes" id="UP000008066"/>
    </source>
</evidence>
<evidence type="ECO:0000256" key="1">
    <source>
        <dbReference type="SAM" id="MobiDB-lite"/>
    </source>
</evidence>
<gene>
    <name evidence="2" type="ORF">CTHT_0028520</name>
</gene>
<dbReference type="GO" id="GO:0016020">
    <property type="term" value="C:membrane"/>
    <property type="evidence" value="ECO:0007669"/>
    <property type="project" value="TreeGrafter"/>
</dbReference>
<dbReference type="STRING" id="759272.G0S7R2"/>
<dbReference type="GO" id="GO:0000138">
    <property type="term" value="C:Golgi trans cisterna"/>
    <property type="evidence" value="ECO:0007669"/>
    <property type="project" value="TreeGrafter"/>
</dbReference>
<evidence type="ECO:0000313" key="2">
    <source>
        <dbReference type="EMBL" id="EGS21012.1"/>
    </source>
</evidence>
<proteinExistence type="predicted"/>
<feature type="compositionally biased region" description="Low complexity" evidence="1">
    <location>
        <begin position="599"/>
        <end position="612"/>
    </location>
</feature>